<evidence type="ECO:0000313" key="9">
    <source>
        <dbReference type="Proteomes" id="UP000235122"/>
    </source>
</evidence>
<keyword evidence="9" id="KW-1185">Reference proteome</keyword>
<keyword evidence="2 6" id="KW-0808">Transferase</keyword>
<evidence type="ECO:0000259" key="7">
    <source>
        <dbReference type="Pfam" id="PF00294"/>
    </source>
</evidence>
<feature type="domain" description="Carbohydrate kinase PfkB" evidence="7">
    <location>
        <begin position="33"/>
        <end position="287"/>
    </location>
</feature>
<dbReference type="AlphaFoldDB" id="A0A2I1IMC4"/>
<dbReference type="Pfam" id="PF00294">
    <property type="entry name" value="PfkB"/>
    <property type="match status" value="1"/>
</dbReference>
<evidence type="ECO:0000313" key="8">
    <source>
        <dbReference type="EMBL" id="PKY72257.1"/>
    </source>
</evidence>
<protein>
    <submittedName>
        <fullName evidence="8">1-phosphofructokinase</fullName>
    </submittedName>
</protein>
<comment type="caution">
    <text evidence="8">The sequence shown here is derived from an EMBL/GenBank/DDBJ whole genome shotgun (WGS) entry which is preliminary data.</text>
</comment>
<gene>
    <name evidence="8" type="ORF">CYJ19_05250</name>
</gene>
<comment type="similarity">
    <text evidence="1">Belongs to the carbohydrate kinase PfkB family.</text>
</comment>
<sequence length="300" mass="30569">MILTVTPNPALDITYQVDHLKRGVSFRVTPLAEAGGKGLNVARVLAALGNEVSATGPLGGANGLRVRELLEKTAVVPKFIASQVPTRQTINVVDDSDATIFNEAGLPQTEELWERLSHVILAARAKVVTICGSFPPHTAPGTLTKLLAAARSAGSNTVVDTSGQALVAAAQAGADLLKPNEVELAEATGENALQAGATRLLGLGAKAVVCSRGAAGLSAFTPSLQVNVPPGVRLHGNPTGAGDSLVASLAASLAKTGEIPTSKPELTSWLNRASALAAATVAAPTAGAFDQALYQKLLEE</sequence>
<dbReference type="GO" id="GO:0005829">
    <property type="term" value="C:cytosol"/>
    <property type="evidence" value="ECO:0007669"/>
    <property type="project" value="TreeGrafter"/>
</dbReference>
<dbReference type="PIRSF" id="PIRSF000535">
    <property type="entry name" value="1PFK/6PFK/LacC"/>
    <property type="match status" value="1"/>
</dbReference>
<dbReference type="InterPro" id="IPR017583">
    <property type="entry name" value="Tagatose/fructose_Pkinase"/>
</dbReference>
<dbReference type="InterPro" id="IPR011611">
    <property type="entry name" value="PfkB_dom"/>
</dbReference>
<dbReference type="PANTHER" id="PTHR46566:SF5">
    <property type="entry name" value="1-PHOSPHOFRUCTOKINASE"/>
    <property type="match status" value="1"/>
</dbReference>
<organism evidence="8 9">
    <name type="scientific">Winkia neuii</name>
    <dbReference type="NCBI Taxonomy" id="33007"/>
    <lineage>
        <taxon>Bacteria</taxon>
        <taxon>Bacillati</taxon>
        <taxon>Actinomycetota</taxon>
        <taxon>Actinomycetes</taxon>
        <taxon>Actinomycetales</taxon>
        <taxon>Actinomycetaceae</taxon>
        <taxon>Winkia</taxon>
    </lineage>
</organism>
<evidence type="ECO:0000256" key="4">
    <source>
        <dbReference type="ARBA" id="ARBA00022777"/>
    </source>
</evidence>
<evidence type="ECO:0000256" key="1">
    <source>
        <dbReference type="ARBA" id="ARBA00010688"/>
    </source>
</evidence>
<evidence type="ECO:0000256" key="5">
    <source>
        <dbReference type="ARBA" id="ARBA00022840"/>
    </source>
</evidence>
<evidence type="ECO:0000256" key="3">
    <source>
        <dbReference type="ARBA" id="ARBA00022741"/>
    </source>
</evidence>
<dbReference type="PROSITE" id="PS00583">
    <property type="entry name" value="PFKB_KINASES_1"/>
    <property type="match status" value="1"/>
</dbReference>
<name>A0A2I1IMC4_9ACTO</name>
<accession>A0A2I1IMC4</accession>
<keyword evidence="3" id="KW-0547">Nucleotide-binding</keyword>
<proteinExistence type="inferred from homology"/>
<dbReference type="SUPFAM" id="SSF53613">
    <property type="entry name" value="Ribokinase-like"/>
    <property type="match status" value="1"/>
</dbReference>
<dbReference type="EMBL" id="PKKO01000003">
    <property type="protein sequence ID" value="PKY72257.1"/>
    <property type="molecule type" value="Genomic_DNA"/>
</dbReference>
<reference evidence="8 9" key="1">
    <citation type="submission" date="2017-12" db="EMBL/GenBank/DDBJ databases">
        <title>Phylogenetic diversity of female urinary microbiome.</title>
        <authorList>
            <person name="Thomas-White K."/>
            <person name="Wolfe A.J."/>
        </authorList>
    </citation>
    <scope>NUCLEOTIDE SEQUENCE [LARGE SCALE GENOMIC DNA]</scope>
    <source>
        <strain evidence="8 9">UMB0402</strain>
    </source>
</reference>
<dbReference type="PANTHER" id="PTHR46566">
    <property type="entry name" value="1-PHOSPHOFRUCTOKINASE-RELATED"/>
    <property type="match status" value="1"/>
</dbReference>
<dbReference type="InterPro" id="IPR002173">
    <property type="entry name" value="Carboh/pur_kinase_PfkB_CS"/>
</dbReference>
<evidence type="ECO:0000256" key="6">
    <source>
        <dbReference type="PIRNR" id="PIRNR000535"/>
    </source>
</evidence>
<evidence type="ECO:0000256" key="2">
    <source>
        <dbReference type="ARBA" id="ARBA00022679"/>
    </source>
</evidence>
<keyword evidence="5" id="KW-0067">ATP-binding</keyword>
<dbReference type="InterPro" id="IPR029056">
    <property type="entry name" value="Ribokinase-like"/>
</dbReference>
<dbReference type="RefSeq" id="WP_024331863.1">
    <property type="nucleotide sequence ID" value="NZ_JASOXK010000005.1"/>
</dbReference>
<dbReference type="Gene3D" id="3.40.1190.20">
    <property type="match status" value="1"/>
</dbReference>
<dbReference type="GeneID" id="35866820"/>
<dbReference type="Proteomes" id="UP000235122">
    <property type="component" value="Unassembled WGS sequence"/>
</dbReference>
<dbReference type="STRING" id="33007.HMPREF3198_00180"/>
<keyword evidence="4 8" id="KW-0418">Kinase</keyword>
<dbReference type="GO" id="GO:0005524">
    <property type="term" value="F:ATP binding"/>
    <property type="evidence" value="ECO:0007669"/>
    <property type="project" value="UniProtKB-KW"/>
</dbReference>
<dbReference type="GO" id="GO:0008443">
    <property type="term" value="F:phosphofructokinase activity"/>
    <property type="evidence" value="ECO:0007669"/>
    <property type="project" value="TreeGrafter"/>
</dbReference>